<dbReference type="Proteomes" id="UP001189122">
    <property type="component" value="Unassembled WGS sequence"/>
</dbReference>
<dbReference type="AlphaFoldDB" id="A0A7I8IXK2"/>
<dbReference type="Pfam" id="PF01535">
    <property type="entry name" value="PPR"/>
    <property type="match status" value="1"/>
</dbReference>
<accession>A0A7I8IXK2</accession>
<dbReference type="InterPro" id="IPR000644">
    <property type="entry name" value="CBS_dom"/>
</dbReference>
<evidence type="ECO:0000256" key="3">
    <source>
        <dbReference type="PROSITE-ProRule" id="PRU00708"/>
    </source>
</evidence>
<protein>
    <recommendedName>
        <fullName evidence="4">CBS domain-containing protein</fullName>
    </recommendedName>
</protein>
<evidence type="ECO:0000313" key="5">
    <source>
        <dbReference type="EMBL" id="CAA2622673.1"/>
    </source>
</evidence>
<gene>
    <name evidence="5" type="ORF">SI7747_06008698</name>
</gene>
<dbReference type="PROSITE" id="PS51371">
    <property type="entry name" value="CBS"/>
    <property type="match status" value="1"/>
</dbReference>
<feature type="repeat" description="PPR" evidence="3">
    <location>
        <begin position="205"/>
        <end position="239"/>
    </location>
</feature>
<dbReference type="PANTHER" id="PTHR47581">
    <property type="entry name" value="OS09G0431600 PROTEIN"/>
    <property type="match status" value="1"/>
</dbReference>
<keyword evidence="6" id="KW-1185">Reference proteome</keyword>
<evidence type="ECO:0000313" key="6">
    <source>
        <dbReference type="Proteomes" id="UP001189122"/>
    </source>
</evidence>
<reference evidence="5 6" key="1">
    <citation type="submission" date="2019-12" db="EMBL/GenBank/DDBJ databases">
        <authorList>
            <person name="Scholz U."/>
            <person name="Mascher M."/>
            <person name="Fiebig A."/>
        </authorList>
    </citation>
    <scope>NUCLEOTIDE SEQUENCE</scope>
</reference>
<dbReference type="InterPro" id="IPR046342">
    <property type="entry name" value="CBS_dom_sf"/>
</dbReference>
<dbReference type="InterPro" id="IPR011990">
    <property type="entry name" value="TPR-like_helical_dom_sf"/>
</dbReference>
<dbReference type="PANTHER" id="PTHR47581:SF2">
    <property type="entry name" value="OS09G0431600 PROTEIN"/>
    <property type="match status" value="1"/>
</dbReference>
<dbReference type="Gene3D" id="3.10.580.10">
    <property type="entry name" value="CBS-domain"/>
    <property type="match status" value="1"/>
</dbReference>
<dbReference type="PROSITE" id="PS51375">
    <property type="entry name" value="PPR"/>
    <property type="match status" value="2"/>
</dbReference>
<proteinExistence type="predicted"/>
<dbReference type="CDD" id="cd02205">
    <property type="entry name" value="CBS_pair_SF"/>
    <property type="match status" value="1"/>
</dbReference>
<dbReference type="SUPFAM" id="SSF54631">
    <property type="entry name" value="CBS-domain pair"/>
    <property type="match status" value="1"/>
</dbReference>
<feature type="domain" description="CBS" evidence="4">
    <location>
        <begin position="521"/>
        <end position="591"/>
    </location>
</feature>
<evidence type="ECO:0000256" key="2">
    <source>
        <dbReference type="PROSITE-ProRule" id="PRU00703"/>
    </source>
</evidence>
<sequence length="598" mass="66049">MDWRLPVICSSDGNDAGAPSRAGAVVLPQGALIVRSCCSRACAGVRARFFAARTAPFSRLSTRQRLVKSSPKPQSQPSNLHLRKLTSRIAELTRRRQLHQIFEEVKVAKKRHGKLNTIVMNAVMEACVHCGNVDAALGLFAEMAKPDGCGWITSPLQPGYCFRRPKLSSHLIYGLLNALLESGDMRRANGLLARYRVVLREEGHSIFLYNLLIKGYTNTDFPLGALAVRDEILRQGLKPDKLTYNTLILSCVKSRRMDVAMGLLAEMKEEGEKANNTDLFPDTVTYTTLLQGFGSMKDLLSVQEIVMEMKSSPKVVFDRVAYTAIVDAFLGCGSTKDALCIFGEILKLAGENAGLRPKPHLFLSMMREFAAEGDFHMVQGLRGRMWSDSVGFISPVAQGEADELLMEQQILSSILRRGKWSSWTSRGGMVALRLEALSGFTVLCSTPASSPRFVSLDDPIEKYMTPFEEANPLRTGLILKKVAMRFYRDAAVPIVDDWGTCVGIVHREDCREIDAPLSAAMRAPPPCVTTSTSTGRVIELLIQKRYEMVVVVRSGSIFDAGHSAGSRPVGVFTRRQLLRSTAEEQVPPHPVCRIFGYS</sequence>
<evidence type="ECO:0000256" key="1">
    <source>
        <dbReference type="ARBA" id="ARBA00022737"/>
    </source>
</evidence>
<evidence type="ECO:0000259" key="4">
    <source>
        <dbReference type="PROSITE" id="PS51371"/>
    </source>
</evidence>
<name>A0A7I8IXK2_SPIIN</name>
<dbReference type="Gene3D" id="1.25.40.10">
    <property type="entry name" value="Tetratricopeptide repeat domain"/>
    <property type="match status" value="2"/>
</dbReference>
<dbReference type="NCBIfam" id="TIGR00756">
    <property type="entry name" value="PPR"/>
    <property type="match status" value="2"/>
</dbReference>
<dbReference type="Pfam" id="PF00571">
    <property type="entry name" value="CBS"/>
    <property type="match status" value="1"/>
</dbReference>
<dbReference type="Pfam" id="PF13812">
    <property type="entry name" value="PPR_3"/>
    <property type="match status" value="1"/>
</dbReference>
<organism evidence="5">
    <name type="scientific">Spirodela intermedia</name>
    <name type="common">Intermediate duckweed</name>
    <dbReference type="NCBI Taxonomy" id="51605"/>
    <lineage>
        <taxon>Eukaryota</taxon>
        <taxon>Viridiplantae</taxon>
        <taxon>Streptophyta</taxon>
        <taxon>Embryophyta</taxon>
        <taxon>Tracheophyta</taxon>
        <taxon>Spermatophyta</taxon>
        <taxon>Magnoliopsida</taxon>
        <taxon>Liliopsida</taxon>
        <taxon>Araceae</taxon>
        <taxon>Lemnoideae</taxon>
        <taxon>Spirodela</taxon>
    </lineage>
</organism>
<keyword evidence="2" id="KW-0129">CBS domain</keyword>
<dbReference type="Pfam" id="PF13041">
    <property type="entry name" value="PPR_2"/>
    <property type="match status" value="1"/>
</dbReference>
<dbReference type="InterPro" id="IPR044781">
    <property type="entry name" value="At5g10690-like"/>
</dbReference>
<dbReference type="EMBL" id="LR743593">
    <property type="protein sequence ID" value="CAA2622673.1"/>
    <property type="molecule type" value="Genomic_DNA"/>
</dbReference>
<dbReference type="EMBL" id="CACRZD030000006">
    <property type="protein sequence ID" value="CAA6662305.1"/>
    <property type="molecule type" value="Genomic_DNA"/>
</dbReference>
<feature type="repeat" description="PPR" evidence="3">
    <location>
        <begin position="240"/>
        <end position="274"/>
    </location>
</feature>
<dbReference type="InterPro" id="IPR002885">
    <property type="entry name" value="PPR_rpt"/>
</dbReference>
<keyword evidence="1" id="KW-0677">Repeat</keyword>